<reference evidence="1" key="1">
    <citation type="submission" date="2019-10" db="EMBL/GenBank/DDBJ databases">
        <title>Draft genome sequece of Microseira wollei NIES-4236.</title>
        <authorList>
            <person name="Yamaguchi H."/>
            <person name="Suzuki S."/>
            <person name="Kawachi M."/>
        </authorList>
    </citation>
    <scope>NUCLEOTIDE SEQUENCE</scope>
    <source>
        <strain evidence="1">NIES-4236</strain>
    </source>
</reference>
<dbReference type="Proteomes" id="UP001050975">
    <property type="component" value="Unassembled WGS sequence"/>
</dbReference>
<evidence type="ECO:0000313" key="2">
    <source>
        <dbReference type="Proteomes" id="UP001050975"/>
    </source>
</evidence>
<sequence length="143" mass="15699">MRFRVFGVFLLSCAIAIISWVEAPPAWALTPIKLFDLSYHECPPEVAQGSVLSGSVKRANCFIVTGKAENTSGKYVYNADIFGRIYDANNDTVMQNRTRLGSIDQVPPGVSDFEVRITVAANQPTPLKLTQFKASGFAGKVRR</sequence>
<organism evidence="1 2">
    <name type="scientific">Microseira wollei NIES-4236</name>
    <dbReference type="NCBI Taxonomy" id="2530354"/>
    <lineage>
        <taxon>Bacteria</taxon>
        <taxon>Bacillati</taxon>
        <taxon>Cyanobacteriota</taxon>
        <taxon>Cyanophyceae</taxon>
        <taxon>Oscillatoriophycideae</taxon>
        <taxon>Aerosakkonematales</taxon>
        <taxon>Aerosakkonemataceae</taxon>
        <taxon>Microseira</taxon>
    </lineage>
</organism>
<accession>A0AAV3XFS7</accession>
<dbReference type="RefSeq" id="WP_226588432.1">
    <property type="nucleotide sequence ID" value="NZ_BLAY01000135.1"/>
</dbReference>
<dbReference type="EMBL" id="BLAY01000135">
    <property type="protein sequence ID" value="GET41807.1"/>
    <property type="molecule type" value="Genomic_DNA"/>
</dbReference>
<protein>
    <recommendedName>
        <fullName evidence="3">Biotin carboxylase</fullName>
    </recommendedName>
</protein>
<dbReference type="AlphaFoldDB" id="A0AAV3XFS7"/>
<comment type="caution">
    <text evidence="1">The sequence shown here is derived from an EMBL/GenBank/DDBJ whole genome shotgun (WGS) entry which is preliminary data.</text>
</comment>
<evidence type="ECO:0000313" key="1">
    <source>
        <dbReference type="EMBL" id="GET41807.1"/>
    </source>
</evidence>
<evidence type="ECO:0008006" key="3">
    <source>
        <dbReference type="Google" id="ProtNLM"/>
    </source>
</evidence>
<gene>
    <name evidence="1" type="ORF">MiSe_66210</name>
</gene>
<name>A0AAV3XFS7_9CYAN</name>
<keyword evidence="2" id="KW-1185">Reference proteome</keyword>
<proteinExistence type="predicted"/>